<feature type="compositionally biased region" description="Low complexity" evidence="1">
    <location>
        <begin position="122"/>
        <end position="136"/>
    </location>
</feature>
<sequence>MENFIKPPPNTKLPSERQTSTPENTNSERDLERDESINTSSGREVANAEGAAGDLTHNTSHDLEEIYNSNQDIPDGLIPEDVTASEASTSNLSLSSTFAPVGTLTESVPIEIDDAQSTRRVSQPAPRSPLSPSSRQKVAKSPPRKESSSPLLPEKTRSQLTILKKIKRRARAAATLALPVTLALACGATIAAIGAPGVAMAGRHLKGTEATVLMCKLGDEI</sequence>
<name>A0AAD3TPX0_9TREE</name>
<comment type="caution">
    <text evidence="3">The sequence shown here is derived from an EMBL/GenBank/DDBJ whole genome shotgun (WGS) entry which is preliminary data.</text>
</comment>
<organism evidence="3 4">
    <name type="scientific">Cutaneotrichosporon spelunceum</name>
    <dbReference type="NCBI Taxonomy" id="1672016"/>
    <lineage>
        <taxon>Eukaryota</taxon>
        <taxon>Fungi</taxon>
        <taxon>Dikarya</taxon>
        <taxon>Basidiomycota</taxon>
        <taxon>Agaricomycotina</taxon>
        <taxon>Tremellomycetes</taxon>
        <taxon>Trichosporonales</taxon>
        <taxon>Trichosporonaceae</taxon>
        <taxon>Cutaneotrichosporon</taxon>
    </lineage>
</organism>
<feature type="region of interest" description="Disordered" evidence="1">
    <location>
        <begin position="1"/>
        <end position="79"/>
    </location>
</feature>
<keyword evidence="2" id="KW-0812">Transmembrane</keyword>
<protein>
    <submittedName>
        <fullName evidence="3">Uncharacterized protein</fullName>
    </submittedName>
</protein>
<feature type="region of interest" description="Disordered" evidence="1">
    <location>
        <begin position="113"/>
        <end position="156"/>
    </location>
</feature>
<keyword evidence="2" id="KW-0472">Membrane</keyword>
<reference evidence="3" key="1">
    <citation type="journal article" date="2023" name="BMC Genomics">
        <title>Chromosome-level genome assemblies of Cutaneotrichosporon spp. (Trichosporonales, Basidiomycota) reveal imbalanced evolution between nucleotide sequences and chromosome synteny.</title>
        <authorList>
            <person name="Kobayashi Y."/>
            <person name="Kayamori A."/>
            <person name="Aoki K."/>
            <person name="Shiwa Y."/>
            <person name="Matsutani M."/>
            <person name="Fujita N."/>
            <person name="Sugita T."/>
            <person name="Iwasaki W."/>
            <person name="Tanaka N."/>
            <person name="Takashima M."/>
        </authorList>
    </citation>
    <scope>NUCLEOTIDE SEQUENCE</scope>
    <source>
        <strain evidence="3">HIS016</strain>
    </source>
</reference>
<evidence type="ECO:0000256" key="2">
    <source>
        <dbReference type="SAM" id="Phobius"/>
    </source>
</evidence>
<keyword evidence="4" id="KW-1185">Reference proteome</keyword>
<accession>A0AAD3TPX0</accession>
<evidence type="ECO:0000313" key="3">
    <source>
        <dbReference type="EMBL" id="GMK54836.1"/>
    </source>
</evidence>
<feature type="compositionally biased region" description="Polar residues" evidence="1">
    <location>
        <begin position="12"/>
        <end position="25"/>
    </location>
</feature>
<feature type="transmembrane region" description="Helical" evidence="2">
    <location>
        <begin position="172"/>
        <end position="195"/>
    </location>
</feature>
<proteinExistence type="predicted"/>
<feature type="compositionally biased region" description="Basic and acidic residues" evidence="1">
    <location>
        <begin position="26"/>
        <end position="36"/>
    </location>
</feature>
<keyword evidence="2" id="KW-1133">Transmembrane helix</keyword>
<evidence type="ECO:0000256" key="1">
    <source>
        <dbReference type="SAM" id="MobiDB-lite"/>
    </source>
</evidence>
<dbReference type="AlphaFoldDB" id="A0AAD3TPX0"/>
<reference evidence="3" key="2">
    <citation type="submission" date="2023-06" db="EMBL/GenBank/DDBJ databases">
        <authorList>
            <person name="Kobayashi Y."/>
            <person name="Kayamori A."/>
            <person name="Aoki K."/>
            <person name="Shiwa Y."/>
            <person name="Fujita N."/>
            <person name="Sugita T."/>
            <person name="Iwasaki W."/>
            <person name="Tanaka N."/>
            <person name="Takashima M."/>
        </authorList>
    </citation>
    <scope>NUCLEOTIDE SEQUENCE</scope>
    <source>
        <strain evidence="3">HIS016</strain>
    </source>
</reference>
<gene>
    <name evidence="3" type="ORF">CspeluHIS016_0114220</name>
</gene>
<dbReference type="EMBL" id="BTCM01000001">
    <property type="protein sequence ID" value="GMK54836.1"/>
    <property type="molecule type" value="Genomic_DNA"/>
</dbReference>
<evidence type="ECO:0000313" key="4">
    <source>
        <dbReference type="Proteomes" id="UP001222932"/>
    </source>
</evidence>
<dbReference type="Proteomes" id="UP001222932">
    <property type="component" value="Unassembled WGS sequence"/>
</dbReference>
<feature type="compositionally biased region" description="Pro residues" evidence="1">
    <location>
        <begin position="1"/>
        <end position="11"/>
    </location>
</feature>